<gene>
    <name evidence="1" type="ORF">TresaDRAFT_0273</name>
</gene>
<proteinExistence type="predicted"/>
<comment type="caution">
    <text evidence="1">The sequence shown here is derived from an EMBL/GenBank/DDBJ whole genome shotgun (WGS) entry which is preliminary data.</text>
</comment>
<evidence type="ECO:0000313" key="2">
    <source>
        <dbReference type="Proteomes" id="UP000003571"/>
    </source>
</evidence>
<organism evidence="1 2">
    <name type="scientific">Treponema saccharophilum DSM 2985</name>
    <dbReference type="NCBI Taxonomy" id="907348"/>
    <lineage>
        <taxon>Bacteria</taxon>
        <taxon>Pseudomonadati</taxon>
        <taxon>Spirochaetota</taxon>
        <taxon>Spirochaetia</taxon>
        <taxon>Spirochaetales</taxon>
        <taxon>Treponemataceae</taxon>
        <taxon>Treponema</taxon>
    </lineage>
</organism>
<sequence>MKKIVFATIPMQKITPQHYVSEENKSIEYEGKVRFPINAVLAKTLAKDDEVKVVRIVTKSEFAQENVDFQKEELDGINAAIGAHITYDEVQNEFKETSDVVESRFRQIVATFEEGCQIFADMTYGPKTLVPVLFFALGFAERFFDADISNIVYGAIVHDENKQAKANTAALYDVTPLFYLNSLTSVMEAPDGKTAIERLNKFFEL</sequence>
<dbReference type="OrthoDB" id="359889at2"/>
<dbReference type="EMBL" id="AGRW01000051">
    <property type="protein sequence ID" value="EIC01136.1"/>
    <property type="molecule type" value="Genomic_DNA"/>
</dbReference>
<evidence type="ECO:0008006" key="3">
    <source>
        <dbReference type="Google" id="ProtNLM"/>
    </source>
</evidence>
<protein>
    <recommendedName>
        <fullName evidence="3">CRISPR-associated protein, TM1812 family</fullName>
    </recommendedName>
</protein>
<keyword evidence="2" id="KW-1185">Reference proteome</keyword>
<dbReference type="STRING" id="907348.TresaDRAFT_0273"/>
<name>H7EMP0_9SPIR</name>
<dbReference type="Proteomes" id="UP000003571">
    <property type="component" value="Unassembled WGS sequence"/>
</dbReference>
<dbReference type="AlphaFoldDB" id="H7EMP0"/>
<accession>H7EMP0</accession>
<dbReference type="eggNOG" id="ENOG5030CMN">
    <property type="taxonomic scope" value="Bacteria"/>
</dbReference>
<evidence type="ECO:0000313" key="1">
    <source>
        <dbReference type="EMBL" id="EIC01136.1"/>
    </source>
</evidence>
<dbReference type="RefSeq" id="WP_002705285.1">
    <property type="nucleotide sequence ID" value="NZ_AGRW01000051.1"/>
</dbReference>
<dbReference type="PATRIC" id="fig|907348.3.peg.2028"/>
<reference evidence="1 2" key="1">
    <citation type="submission" date="2011-09" db="EMBL/GenBank/DDBJ databases">
        <title>The draft genome of Treponema saccharophilum DSM 2985.</title>
        <authorList>
            <consortium name="US DOE Joint Genome Institute (JGI-PGF)"/>
            <person name="Lucas S."/>
            <person name="Copeland A."/>
            <person name="Lapidus A."/>
            <person name="Glavina del Rio T."/>
            <person name="Dalin E."/>
            <person name="Tice H."/>
            <person name="Bruce D."/>
            <person name="Goodwin L."/>
            <person name="Pitluck S."/>
            <person name="Peters L."/>
            <person name="Kyrpides N."/>
            <person name="Mavromatis K."/>
            <person name="Ivanova N."/>
            <person name="Markowitz V."/>
            <person name="Cheng J.-F."/>
            <person name="Hugenholtz P."/>
            <person name="Woyke T."/>
            <person name="Wu D."/>
            <person name="Gronow S."/>
            <person name="Wellnitz S."/>
            <person name="Brambilla E."/>
            <person name="Klenk H.-P."/>
            <person name="Eisen J.A."/>
        </authorList>
    </citation>
    <scope>NUCLEOTIDE SEQUENCE [LARGE SCALE GENOMIC DNA]</scope>
    <source>
        <strain evidence="1 2">DSM 2985</strain>
    </source>
</reference>